<dbReference type="KEGG" id="nod:FOH10_34335"/>
<reference evidence="2 3" key="1">
    <citation type="submission" date="2019-07" db="EMBL/GenBank/DDBJ databases">
        <title>Complete Genome Sequence and Methylome Analysis of Nocardia otitidis-caviarum NEB252.</title>
        <authorList>
            <person name="Fomenkov A."/>
            <person name="Anton B.P."/>
            <person name="Vincze T."/>
            <person name="Roberts R.J."/>
        </authorList>
    </citation>
    <scope>NUCLEOTIDE SEQUENCE [LARGE SCALE GENOMIC DNA]</scope>
    <source>
        <strain evidence="2 3">NEB252</strain>
    </source>
</reference>
<feature type="region of interest" description="Disordered" evidence="1">
    <location>
        <begin position="275"/>
        <end position="309"/>
    </location>
</feature>
<dbReference type="RefSeq" id="WP_143983736.1">
    <property type="nucleotide sequence ID" value="NZ_CP041695.1"/>
</dbReference>
<evidence type="ECO:0000313" key="2">
    <source>
        <dbReference type="EMBL" id="QDP83047.1"/>
    </source>
</evidence>
<evidence type="ECO:0000313" key="3">
    <source>
        <dbReference type="Proteomes" id="UP000317039"/>
    </source>
</evidence>
<gene>
    <name evidence="2" type="ORF">FOH10_34335</name>
</gene>
<dbReference type="EMBL" id="CP041695">
    <property type="protein sequence ID" value="QDP83047.1"/>
    <property type="molecule type" value="Genomic_DNA"/>
</dbReference>
<dbReference type="GeneID" id="80337433"/>
<organism evidence="2 3">
    <name type="scientific">Nocardia otitidiscaviarum</name>
    <dbReference type="NCBI Taxonomy" id="1823"/>
    <lineage>
        <taxon>Bacteria</taxon>
        <taxon>Bacillati</taxon>
        <taxon>Actinomycetota</taxon>
        <taxon>Actinomycetes</taxon>
        <taxon>Mycobacteriales</taxon>
        <taxon>Nocardiaceae</taxon>
        <taxon>Nocardia</taxon>
    </lineage>
</organism>
<feature type="region of interest" description="Disordered" evidence="1">
    <location>
        <begin position="411"/>
        <end position="441"/>
    </location>
</feature>
<accession>A0A516NVW3</accession>
<feature type="compositionally biased region" description="Low complexity" evidence="1">
    <location>
        <begin position="423"/>
        <end position="432"/>
    </location>
</feature>
<dbReference type="Proteomes" id="UP000317039">
    <property type="component" value="Chromosome"/>
</dbReference>
<evidence type="ECO:0000256" key="1">
    <source>
        <dbReference type="SAM" id="MobiDB-lite"/>
    </source>
</evidence>
<feature type="compositionally biased region" description="Polar residues" evidence="1">
    <location>
        <begin position="280"/>
        <end position="299"/>
    </location>
</feature>
<sequence>MTTNGQPAPGKRITLPSGAVWEGGPVAGTSLITLPDEDPILVSDNDSGAPNALVGRSGPFGALARAFEEVLGHVPNFVTDRVAAETRNLLRGLPAPEDGETETRIIKFSSKATLLNPAKKRGGSGGDDAVEQHDPDSDETPVRRARGGLVHRPGDFISGLIPGLGPSSADDVPLLASRGEYVVNAEAAANTLSLLDAINAGWVPSAQFLTGMLEGFTSPLPETVATTPTLEQWRGLLGQGVIADMLGNAGAAAVNAAGWAGSALGSALAPLFQSGGPLSDQAQRTANPPVQTPPSSTAPGSPLPLTASMQAKPSGMLGALAGLGLPGLGGGSMGGGNAELSALSHALSSGIAGAAAEAGSRVGAALGAIIAPALGPSGQLVPEIGEQLGRLIGSQFGGELTASMSLQTEIPGQPGTGGGGTGATTNADGTPTVGSGAGLPTNGGGSIVGGAGPAAASGVYDAAGEGSRWVYLPSDPEKGLTGGWAYVTPTDSGVRTVAPPAGTQIVDMMPDKDGIAPPLLDSFEGVDWFGALTGNGPKTLARESYPYNQYEGDFKGLLQLASRKVGSDLGTLLSPILGANAPKALGDLAALLTAPIGQAYADADPNGDWTNTIGYLLSQATGIPWSPTGQQGSGGVPQPDIPQQIGLNALSSGIQGLQQGGLLRGLTGAISSAASSVGGLIGSTAGTLIAPFLGPAAPLGPVIGQMLGSMVGGMIGDQFTRPIEWAGYAVKELVGTGFGLTDLAEGPGGHTARVDIYNFNGTDPKSASIAVERVRRRRALAQQRGGGFGR</sequence>
<proteinExistence type="predicted"/>
<feature type="region of interest" description="Disordered" evidence="1">
    <location>
        <begin position="116"/>
        <end position="144"/>
    </location>
</feature>
<dbReference type="AlphaFoldDB" id="A0A516NVW3"/>
<name>A0A516NVW3_9NOCA</name>
<protein>
    <submittedName>
        <fullName evidence="2">Uncharacterized protein</fullName>
    </submittedName>
</protein>